<dbReference type="InterPro" id="IPR001173">
    <property type="entry name" value="Glyco_trans_2-like"/>
</dbReference>
<accession>A0ABP3IH31</accession>
<dbReference type="EMBL" id="BAAABX010000025">
    <property type="protein sequence ID" value="GAA0402747.1"/>
    <property type="molecule type" value="Genomic_DNA"/>
</dbReference>
<protein>
    <submittedName>
        <fullName evidence="5">Glycosyltransferase family 2 protein</fullName>
    </submittedName>
</protein>
<evidence type="ECO:0000256" key="2">
    <source>
        <dbReference type="ARBA" id="ARBA00022676"/>
    </source>
</evidence>
<dbReference type="InterPro" id="IPR029044">
    <property type="entry name" value="Nucleotide-diphossugar_trans"/>
</dbReference>
<comment type="similarity">
    <text evidence="1">Belongs to the glycosyltransferase 2 family.</text>
</comment>
<dbReference type="PANTHER" id="PTHR43685:SF5">
    <property type="entry name" value="GLYCOSYLTRANSFERASE EPSE-RELATED"/>
    <property type="match status" value="1"/>
</dbReference>
<dbReference type="SUPFAM" id="SSF53448">
    <property type="entry name" value="Nucleotide-diphospho-sugar transferases"/>
    <property type="match status" value="1"/>
</dbReference>
<dbReference type="InterPro" id="IPR050834">
    <property type="entry name" value="Glycosyltransf_2"/>
</dbReference>
<dbReference type="Proteomes" id="UP001500879">
    <property type="component" value="Unassembled WGS sequence"/>
</dbReference>
<keyword evidence="6" id="KW-1185">Reference proteome</keyword>
<evidence type="ECO:0000313" key="6">
    <source>
        <dbReference type="Proteomes" id="UP001500879"/>
    </source>
</evidence>
<evidence type="ECO:0000313" key="5">
    <source>
        <dbReference type="EMBL" id="GAA0402747.1"/>
    </source>
</evidence>
<evidence type="ECO:0000256" key="1">
    <source>
        <dbReference type="ARBA" id="ARBA00006739"/>
    </source>
</evidence>
<keyword evidence="3" id="KW-0808">Transferase</keyword>
<reference evidence="6" key="1">
    <citation type="journal article" date="2019" name="Int. J. Syst. Evol. Microbiol.">
        <title>The Global Catalogue of Microorganisms (GCM) 10K type strain sequencing project: providing services to taxonomists for standard genome sequencing and annotation.</title>
        <authorList>
            <consortium name="The Broad Institute Genomics Platform"/>
            <consortium name="The Broad Institute Genome Sequencing Center for Infectious Disease"/>
            <person name="Wu L."/>
            <person name="Ma J."/>
        </authorList>
    </citation>
    <scope>NUCLEOTIDE SEQUENCE [LARGE SCALE GENOMIC DNA]</scope>
    <source>
        <strain evidence="6">JCM 4788</strain>
    </source>
</reference>
<organism evidence="5 6">
    <name type="scientific">Streptomyces luteireticuli</name>
    <dbReference type="NCBI Taxonomy" id="173858"/>
    <lineage>
        <taxon>Bacteria</taxon>
        <taxon>Bacillati</taxon>
        <taxon>Actinomycetota</taxon>
        <taxon>Actinomycetes</taxon>
        <taxon>Kitasatosporales</taxon>
        <taxon>Streptomycetaceae</taxon>
        <taxon>Streptomyces</taxon>
    </lineage>
</organism>
<dbReference type="PANTHER" id="PTHR43685">
    <property type="entry name" value="GLYCOSYLTRANSFERASE"/>
    <property type="match status" value="1"/>
</dbReference>
<feature type="domain" description="Glycosyltransferase 2-like" evidence="4">
    <location>
        <begin position="17"/>
        <end position="122"/>
    </location>
</feature>
<sequence length="263" mass="27826">MRIMLVNVVTAVHAPHAAFLPAAWESLRRQSHGDWGWLVQIDGPQDAVLRALAECGAARDGRVDVAANGTGEGPAVTRNVALGRAEAEFVQNADADDELEPDALALLAGALGERPRAGFAVGHARDLLPGGGLRRYELPVHAGTLPRGALLDAWSTGQEGYRLPVHPAGVMWRRGLLLALGGWSALHGMEDTGLLMAASATAEGVLVDAPTLRYRKHPGQLSARRDDFAGGGQQIALVRQRAAVLRSLPGWAEPSMTACRAGW</sequence>
<proteinExistence type="inferred from homology"/>
<comment type="caution">
    <text evidence="5">The sequence shown here is derived from an EMBL/GenBank/DDBJ whole genome shotgun (WGS) entry which is preliminary data.</text>
</comment>
<dbReference type="Pfam" id="PF00535">
    <property type="entry name" value="Glycos_transf_2"/>
    <property type="match status" value="1"/>
</dbReference>
<keyword evidence="2" id="KW-0328">Glycosyltransferase</keyword>
<evidence type="ECO:0000259" key="4">
    <source>
        <dbReference type="Pfam" id="PF00535"/>
    </source>
</evidence>
<dbReference type="Gene3D" id="3.90.550.10">
    <property type="entry name" value="Spore Coat Polysaccharide Biosynthesis Protein SpsA, Chain A"/>
    <property type="match status" value="1"/>
</dbReference>
<gene>
    <name evidence="5" type="ORF">GCM10010357_24720</name>
</gene>
<evidence type="ECO:0000256" key="3">
    <source>
        <dbReference type="ARBA" id="ARBA00022679"/>
    </source>
</evidence>
<name>A0ABP3IH31_9ACTN</name>